<evidence type="ECO:0000313" key="2">
    <source>
        <dbReference type="Proteomes" id="UP000179251"/>
    </source>
</evidence>
<organism evidence="1 2">
    <name type="scientific">Candidatus Giovannonibacteria bacterium RIFCSPHIGHO2_01_FULL_45_23</name>
    <dbReference type="NCBI Taxonomy" id="1798325"/>
    <lineage>
        <taxon>Bacteria</taxon>
        <taxon>Candidatus Giovannoniibacteriota</taxon>
    </lineage>
</organism>
<protein>
    <submittedName>
        <fullName evidence="1">Uncharacterized protein</fullName>
    </submittedName>
</protein>
<dbReference type="STRING" id="1798325.A2834_01020"/>
<name>A0A1F5VH01_9BACT</name>
<dbReference type="AlphaFoldDB" id="A0A1F5VH01"/>
<accession>A0A1F5VH01</accession>
<dbReference type="Proteomes" id="UP000179251">
    <property type="component" value="Unassembled WGS sequence"/>
</dbReference>
<sequence>MLKQVVSIQKRISVLKENYEKKLVGLNLQLQQIRNRCSHTFKVVKPPVLAKSLVDGARIGHDETGQKKCQPDFTITCENCNQSRYHNVFNCCPRCFKKVKWATFDLRERHFGEGYSYYGAAIYKCTKCPFEVIRDEWNR</sequence>
<proteinExistence type="predicted"/>
<gene>
    <name evidence="1" type="ORF">A2834_01020</name>
</gene>
<reference evidence="1 2" key="1">
    <citation type="journal article" date="2016" name="Nat. Commun.">
        <title>Thousands of microbial genomes shed light on interconnected biogeochemical processes in an aquifer system.</title>
        <authorList>
            <person name="Anantharaman K."/>
            <person name="Brown C.T."/>
            <person name="Hug L.A."/>
            <person name="Sharon I."/>
            <person name="Castelle C.J."/>
            <person name="Probst A.J."/>
            <person name="Thomas B.C."/>
            <person name="Singh A."/>
            <person name="Wilkins M.J."/>
            <person name="Karaoz U."/>
            <person name="Brodie E.L."/>
            <person name="Williams K.H."/>
            <person name="Hubbard S.S."/>
            <person name="Banfield J.F."/>
        </authorList>
    </citation>
    <scope>NUCLEOTIDE SEQUENCE [LARGE SCALE GENOMIC DNA]</scope>
</reference>
<comment type="caution">
    <text evidence="1">The sequence shown here is derived from an EMBL/GenBank/DDBJ whole genome shotgun (WGS) entry which is preliminary data.</text>
</comment>
<evidence type="ECO:0000313" key="1">
    <source>
        <dbReference type="EMBL" id="OGF62201.1"/>
    </source>
</evidence>
<dbReference type="EMBL" id="MFHD01000021">
    <property type="protein sequence ID" value="OGF62201.1"/>
    <property type="molecule type" value="Genomic_DNA"/>
</dbReference>